<dbReference type="SUPFAM" id="SSF50386">
    <property type="entry name" value="STI-like"/>
    <property type="match status" value="1"/>
</dbReference>
<evidence type="ECO:0008006" key="6">
    <source>
        <dbReference type="Google" id="ProtNLM"/>
    </source>
</evidence>
<comment type="caution">
    <text evidence="4">The sequence shown here is derived from an EMBL/GenBank/DDBJ whole genome shotgun (WGS) entry which is preliminary data.</text>
</comment>
<evidence type="ECO:0000313" key="5">
    <source>
        <dbReference type="Proteomes" id="UP000289340"/>
    </source>
</evidence>
<dbReference type="PRINTS" id="PR00291">
    <property type="entry name" value="KUNITZINHBTR"/>
</dbReference>
<name>A0A445IYW3_GLYSO</name>
<dbReference type="PANTHER" id="PTHR33223:SF10">
    <property type="entry name" value="AMINOTRANSFERASE-LIKE PLANT MOBILE DOMAIN-CONTAINING PROTEIN"/>
    <property type="match status" value="1"/>
</dbReference>
<evidence type="ECO:0000256" key="1">
    <source>
        <dbReference type="SAM" id="Coils"/>
    </source>
</evidence>
<dbReference type="Pfam" id="PF00197">
    <property type="entry name" value="Kunitz_legume"/>
    <property type="match status" value="1"/>
</dbReference>
<dbReference type="PANTHER" id="PTHR33223">
    <property type="entry name" value="CCHC-TYPE DOMAIN-CONTAINING PROTEIN"/>
    <property type="match status" value="1"/>
</dbReference>
<keyword evidence="3" id="KW-0732">Signal</keyword>
<sequence>MKKVSALAFSILFLAFTIEPFIGIAEAAPEVALDTSSHKLRIGVKYYILSVFKGKGGGLTISSSGNNTCPFFVVQEKLEVSKAPRPTNPMWHLETRVHPPHQPCYKSVDAWPLAAGLPNKQLLRPLGQQLVLSHPSMVSTRFGLRHETPFADSPPHPIVMTDPNNLQQLQNHIAEMERRQKEELTRLKADHDQLEACVRRSQSDEQSTHTLPERTQGESHPRRINNSANNLSPSYMHCPVARTICQHLFIDRIMEADILLGWKPLNLERYNGTTNPDEHLDAFLTHSNLYTNDDAILCLVFPTSLKGAALTWYNELPPRSIDTFDTLVK</sequence>
<dbReference type="GO" id="GO:0004866">
    <property type="term" value="F:endopeptidase inhibitor activity"/>
    <property type="evidence" value="ECO:0007669"/>
    <property type="project" value="InterPro"/>
</dbReference>
<reference evidence="4 5" key="1">
    <citation type="submission" date="2018-09" db="EMBL/GenBank/DDBJ databases">
        <title>A high-quality reference genome of wild soybean provides a powerful tool to mine soybean genomes.</title>
        <authorList>
            <person name="Xie M."/>
            <person name="Chung C.Y.L."/>
            <person name="Li M.-W."/>
            <person name="Wong F.-L."/>
            <person name="Chan T.-F."/>
            <person name="Lam H.-M."/>
        </authorList>
    </citation>
    <scope>NUCLEOTIDE SEQUENCE [LARGE SCALE GENOMIC DNA]</scope>
    <source>
        <strain evidence="5">cv. W05</strain>
        <tissue evidence="4">Hypocotyl of etiolated seedlings</tissue>
    </source>
</reference>
<dbReference type="InterPro" id="IPR002160">
    <property type="entry name" value="Prot_inh_Kunz-lg"/>
</dbReference>
<dbReference type="InterPro" id="IPR011065">
    <property type="entry name" value="Kunitz_inhibitor_STI-like_sf"/>
</dbReference>
<organism evidence="4 5">
    <name type="scientific">Glycine soja</name>
    <name type="common">Wild soybean</name>
    <dbReference type="NCBI Taxonomy" id="3848"/>
    <lineage>
        <taxon>Eukaryota</taxon>
        <taxon>Viridiplantae</taxon>
        <taxon>Streptophyta</taxon>
        <taxon>Embryophyta</taxon>
        <taxon>Tracheophyta</taxon>
        <taxon>Spermatophyta</taxon>
        <taxon>Magnoliopsida</taxon>
        <taxon>eudicotyledons</taxon>
        <taxon>Gunneridae</taxon>
        <taxon>Pentapetalae</taxon>
        <taxon>rosids</taxon>
        <taxon>fabids</taxon>
        <taxon>Fabales</taxon>
        <taxon>Fabaceae</taxon>
        <taxon>Papilionoideae</taxon>
        <taxon>50 kb inversion clade</taxon>
        <taxon>NPAAA clade</taxon>
        <taxon>indigoferoid/millettioid clade</taxon>
        <taxon>Phaseoleae</taxon>
        <taxon>Glycine</taxon>
        <taxon>Glycine subgen. Soja</taxon>
    </lineage>
</organism>
<feature type="coiled-coil region" evidence="1">
    <location>
        <begin position="166"/>
        <end position="197"/>
    </location>
</feature>
<dbReference type="EMBL" id="QZWG01000009">
    <property type="protein sequence ID" value="RZB91313.1"/>
    <property type="molecule type" value="Genomic_DNA"/>
</dbReference>
<feature type="signal peptide" evidence="3">
    <location>
        <begin position="1"/>
        <end position="27"/>
    </location>
</feature>
<dbReference type="Gene3D" id="2.80.10.50">
    <property type="match status" value="1"/>
</dbReference>
<feature type="compositionally biased region" description="Basic and acidic residues" evidence="2">
    <location>
        <begin position="197"/>
        <end position="221"/>
    </location>
</feature>
<proteinExistence type="predicted"/>
<keyword evidence="1" id="KW-0175">Coiled coil</keyword>
<dbReference type="AlphaFoldDB" id="A0A445IYW3"/>
<evidence type="ECO:0000256" key="3">
    <source>
        <dbReference type="SAM" id="SignalP"/>
    </source>
</evidence>
<protein>
    <recommendedName>
        <fullName evidence="6">Retrotransposon gag domain-containing protein</fullName>
    </recommendedName>
</protein>
<feature type="chain" id="PRO_5019233702" description="Retrotransposon gag domain-containing protein" evidence="3">
    <location>
        <begin position="28"/>
        <end position="329"/>
    </location>
</feature>
<evidence type="ECO:0000313" key="4">
    <source>
        <dbReference type="EMBL" id="RZB91313.1"/>
    </source>
</evidence>
<evidence type="ECO:0000256" key="2">
    <source>
        <dbReference type="SAM" id="MobiDB-lite"/>
    </source>
</evidence>
<gene>
    <name evidence="4" type="ORF">D0Y65_023643</name>
</gene>
<dbReference type="Proteomes" id="UP000289340">
    <property type="component" value="Chromosome 9"/>
</dbReference>
<accession>A0A445IYW3</accession>
<keyword evidence="5" id="KW-1185">Reference proteome</keyword>
<feature type="region of interest" description="Disordered" evidence="2">
    <location>
        <begin position="197"/>
        <end position="227"/>
    </location>
</feature>